<keyword evidence="2" id="KW-0808">Transferase</keyword>
<dbReference type="eggNOG" id="COG1309">
    <property type="taxonomic scope" value="Bacteria"/>
</dbReference>
<dbReference type="Proteomes" id="UP000050949">
    <property type="component" value="Unassembled WGS sequence"/>
</dbReference>
<reference evidence="2 3" key="1">
    <citation type="journal article" date="2015" name="Genome Announc.">
        <title>Expanding the biotechnology potential of lactobacilli through comparative genomics of 213 strains and associated genera.</title>
        <authorList>
            <person name="Sun Z."/>
            <person name="Harris H.M."/>
            <person name="McCann A."/>
            <person name="Guo C."/>
            <person name="Argimon S."/>
            <person name="Zhang W."/>
            <person name="Yang X."/>
            <person name="Jeffery I.B."/>
            <person name="Cooney J.C."/>
            <person name="Kagawa T.F."/>
            <person name="Liu W."/>
            <person name="Song Y."/>
            <person name="Salvetti E."/>
            <person name="Wrobel A."/>
            <person name="Rasinkangas P."/>
            <person name="Parkhill J."/>
            <person name="Rea M.C."/>
            <person name="O'Sullivan O."/>
            <person name="Ritari J."/>
            <person name="Douillard F.P."/>
            <person name="Paul Ross R."/>
            <person name="Yang R."/>
            <person name="Briner A.E."/>
            <person name="Felis G.E."/>
            <person name="de Vos W.M."/>
            <person name="Barrangou R."/>
            <person name="Klaenhammer T.R."/>
            <person name="Caufield P.W."/>
            <person name="Cui Y."/>
            <person name="Zhang H."/>
            <person name="O'Toole P.W."/>
        </authorList>
    </citation>
    <scope>NUCLEOTIDE SEQUENCE [LARGE SCALE GENOMIC DNA]</scope>
    <source>
        <strain evidence="2 3">DSM 16991</strain>
    </source>
</reference>
<comment type="caution">
    <text evidence="2">The sequence shown here is derived from an EMBL/GenBank/DDBJ whole genome shotgun (WGS) entry which is preliminary data.</text>
</comment>
<proteinExistence type="predicted"/>
<dbReference type="InterPro" id="IPR039532">
    <property type="entry name" value="TetR_C_Firmicutes"/>
</dbReference>
<evidence type="ECO:0000313" key="2">
    <source>
        <dbReference type="EMBL" id="KRM23714.1"/>
    </source>
</evidence>
<organism evidence="2 3">
    <name type="scientific">Schleiferilactobacillus harbinensis DSM 16991</name>
    <dbReference type="NCBI Taxonomy" id="1122147"/>
    <lineage>
        <taxon>Bacteria</taxon>
        <taxon>Bacillati</taxon>
        <taxon>Bacillota</taxon>
        <taxon>Bacilli</taxon>
        <taxon>Lactobacillales</taxon>
        <taxon>Lactobacillaceae</taxon>
        <taxon>Schleiferilactobacillus</taxon>
    </lineage>
</organism>
<sequence length="189" mass="21973">MRWCVIAKDDTQWRLAEALKKDMETMPVDRITIGLLTQQAKVTRNTFYYHFTDIYDLLEWIYEQEVVTQLSGYLKVDRWQTAYRMILDYIAANQQFCLQTFRSVGRDLLENFLYSAASSMVRGVVEDVDPQAPAMLEQSIVNFYGWALVMQVVQWLRNDLQEAPADLIRRAEIMLDGSVANAIKNSQAQ</sequence>
<dbReference type="RefSeq" id="WP_063515850.1">
    <property type="nucleotide sequence ID" value="NZ_AUEH01000017.1"/>
</dbReference>
<feature type="domain" description="Transcriptional regulator TetR C-terminal Firmicutes type" evidence="1">
    <location>
        <begin position="77"/>
        <end position="176"/>
    </location>
</feature>
<dbReference type="Pfam" id="PF14278">
    <property type="entry name" value="TetR_C_8"/>
    <property type="match status" value="1"/>
</dbReference>
<dbReference type="AlphaFoldDB" id="A0A0R1X055"/>
<gene>
    <name evidence="2" type="ORF">FC91_GL001572</name>
</gene>
<dbReference type="PATRIC" id="fig|1122147.4.peg.1631"/>
<evidence type="ECO:0000259" key="1">
    <source>
        <dbReference type="Pfam" id="PF14278"/>
    </source>
</evidence>
<name>A0A0R1X055_9LACO</name>
<dbReference type="InterPro" id="IPR009057">
    <property type="entry name" value="Homeodomain-like_sf"/>
</dbReference>
<dbReference type="Gene3D" id="1.10.357.10">
    <property type="entry name" value="Tetracycline Repressor, domain 2"/>
    <property type="match status" value="1"/>
</dbReference>
<dbReference type="EMBL" id="AZFW01000150">
    <property type="protein sequence ID" value="KRM23714.1"/>
    <property type="molecule type" value="Genomic_DNA"/>
</dbReference>
<keyword evidence="2" id="KW-0418">Kinase</keyword>
<dbReference type="SUPFAM" id="SSF46689">
    <property type="entry name" value="Homeodomain-like"/>
    <property type="match status" value="1"/>
</dbReference>
<protein>
    <submittedName>
        <fullName evidence="2">Dihydroxyacetone kinase regulator</fullName>
    </submittedName>
</protein>
<accession>A0A0R1X055</accession>
<dbReference type="GO" id="GO:0016301">
    <property type="term" value="F:kinase activity"/>
    <property type="evidence" value="ECO:0007669"/>
    <property type="project" value="UniProtKB-KW"/>
</dbReference>
<evidence type="ECO:0000313" key="3">
    <source>
        <dbReference type="Proteomes" id="UP000050949"/>
    </source>
</evidence>